<keyword evidence="1" id="KW-0812">Transmembrane</keyword>
<gene>
    <name evidence="2" type="ORF">CLLU_19440</name>
</gene>
<feature type="transmembrane region" description="Helical" evidence="1">
    <location>
        <begin position="53"/>
        <end position="76"/>
    </location>
</feature>
<dbReference type="InterPro" id="IPR025962">
    <property type="entry name" value="SdpI/YhfL"/>
</dbReference>
<comment type="caution">
    <text evidence="2">The sequence shown here is derived from an EMBL/GenBank/DDBJ whole genome shotgun (WGS) entry which is preliminary data.</text>
</comment>
<dbReference type="Pfam" id="PF13630">
    <property type="entry name" value="SdpI"/>
    <property type="match status" value="1"/>
</dbReference>
<proteinExistence type="predicted"/>
<dbReference type="AlphaFoldDB" id="A0A2T0BML1"/>
<evidence type="ECO:0000313" key="2">
    <source>
        <dbReference type="EMBL" id="PRR85115.1"/>
    </source>
</evidence>
<name>A0A2T0BML1_9CLOT</name>
<feature type="transmembrane region" description="Helical" evidence="1">
    <location>
        <begin position="6"/>
        <end position="24"/>
    </location>
</feature>
<accession>A0A2T0BML1</accession>
<organism evidence="2 3">
    <name type="scientific">Clostridium luticellarii</name>
    <dbReference type="NCBI Taxonomy" id="1691940"/>
    <lineage>
        <taxon>Bacteria</taxon>
        <taxon>Bacillati</taxon>
        <taxon>Bacillota</taxon>
        <taxon>Clostridia</taxon>
        <taxon>Eubacteriales</taxon>
        <taxon>Clostridiaceae</taxon>
        <taxon>Clostridium</taxon>
    </lineage>
</organism>
<evidence type="ECO:0000256" key="1">
    <source>
        <dbReference type="SAM" id="Phobius"/>
    </source>
</evidence>
<keyword evidence="1" id="KW-1133">Transmembrane helix</keyword>
<protein>
    <recommendedName>
        <fullName evidence="4">SdpI/YhfL protein family protein</fullName>
    </recommendedName>
</protein>
<dbReference type="RefSeq" id="WP_106009534.1">
    <property type="nucleotide sequence ID" value="NZ_PVXP01000024.1"/>
</dbReference>
<reference evidence="2 3" key="1">
    <citation type="submission" date="2018-03" db="EMBL/GenBank/DDBJ databases">
        <title>Genome sequence of Clostridium luticellarii DSM 29923.</title>
        <authorList>
            <person name="Poehlein A."/>
            <person name="Daniel R."/>
        </authorList>
    </citation>
    <scope>NUCLEOTIDE SEQUENCE [LARGE SCALE GENOMIC DNA]</scope>
    <source>
        <strain evidence="2 3">DSM 29923</strain>
    </source>
</reference>
<dbReference type="Proteomes" id="UP000237798">
    <property type="component" value="Unassembled WGS sequence"/>
</dbReference>
<dbReference type="OrthoDB" id="3173919at2"/>
<evidence type="ECO:0000313" key="3">
    <source>
        <dbReference type="Proteomes" id="UP000237798"/>
    </source>
</evidence>
<dbReference type="EMBL" id="PVXP01000024">
    <property type="protein sequence ID" value="PRR85115.1"/>
    <property type="molecule type" value="Genomic_DNA"/>
</dbReference>
<evidence type="ECO:0008006" key="4">
    <source>
        <dbReference type="Google" id="ProtNLM"/>
    </source>
</evidence>
<keyword evidence="3" id="KW-1185">Reference proteome</keyword>
<keyword evidence="1" id="KW-0472">Membrane</keyword>
<sequence>MIYLNLNYLSGVIMIIVGGACKLYPPKHINHSLGYRTPFAMKNVNTWNEANKFAGMILICVGIISLFITTFFIVLGEVNSNIPAKISVILLIISIPYTEIHLRKLFKKDGSRKENIDLK</sequence>